<dbReference type="Proteomes" id="UP000886520">
    <property type="component" value="Chromosome 21"/>
</dbReference>
<organism evidence="2 3">
    <name type="scientific">Adiantum capillus-veneris</name>
    <name type="common">Maidenhair fern</name>
    <dbReference type="NCBI Taxonomy" id="13818"/>
    <lineage>
        <taxon>Eukaryota</taxon>
        <taxon>Viridiplantae</taxon>
        <taxon>Streptophyta</taxon>
        <taxon>Embryophyta</taxon>
        <taxon>Tracheophyta</taxon>
        <taxon>Polypodiopsida</taxon>
        <taxon>Polypodiidae</taxon>
        <taxon>Polypodiales</taxon>
        <taxon>Pteridineae</taxon>
        <taxon>Pteridaceae</taxon>
        <taxon>Vittarioideae</taxon>
        <taxon>Adiantum</taxon>
    </lineage>
</organism>
<evidence type="ECO:0000256" key="1">
    <source>
        <dbReference type="SAM" id="MobiDB-lite"/>
    </source>
</evidence>
<name>A0A9D4U8V5_ADICA</name>
<evidence type="ECO:0000313" key="2">
    <source>
        <dbReference type="EMBL" id="KAI5063437.1"/>
    </source>
</evidence>
<dbReference type="EMBL" id="JABFUD020000021">
    <property type="protein sequence ID" value="KAI5063437.1"/>
    <property type="molecule type" value="Genomic_DNA"/>
</dbReference>
<evidence type="ECO:0000313" key="3">
    <source>
        <dbReference type="Proteomes" id="UP000886520"/>
    </source>
</evidence>
<keyword evidence="3" id="KW-1185">Reference proteome</keyword>
<sequence>MQVAKSLLGELLEVDEEGVDVVGGDDEHERGDGVFDPGIAGGGLEDGIRVFAIDASVEGDGGVGGFEGGNGGGRQTGLPSGLEEAVGGEQQNEEEVEGRAGGGGHPTELRRRRRCTP</sequence>
<gene>
    <name evidence="2" type="ORF">GOP47_0021984</name>
</gene>
<feature type="region of interest" description="Disordered" evidence="1">
    <location>
        <begin position="62"/>
        <end position="117"/>
    </location>
</feature>
<dbReference type="AlphaFoldDB" id="A0A9D4U8V5"/>
<comment type="caution">
    <text evidence="2">The sequence shown here is derived from an EMBL/GenBank/DDBJ whole genome shotgun (WGS) entry which is preliminary data.</text>
</comment>
<reference evidence="2" key="1">
    <citation type="submission" date="2021-01" db="EMBL/GenBank/DDBJ databases">
        <title>Adiantum capillus-veneris genome.</title>
        <authorList>
            <person name="Fang Y."/>
            <person name="Liao Q."/>
        </authorList>
    </citation>
    <scope>NUCLEOTIDE SEQUENCE</scope>
    <source>
        <strain evidence="2">H3</strain>
        <tissue evidence="2">Leaf</tissue>
    </source>
</reference>
<protein>
    <submittedName>
        <fullName evidence="2">Uncharacterized protein</fullName>
    </submittedName>
</protein>
<proteinExistence type="predicted"/>
<accession>A0A9D4U8V5</accession>
<feature type="compositionally biased region" description="Gly residues" evidence="1">
    <location>
        <begin position="62"/>
        <end position="75"/>
    </location>
</feature>